<dbReference type="AlphaFoldDB" id="A0A2H3LEN4"/>
<dbReference type="PRINTS" id="PR00046">
    <property type="entry name" value="SIGMA70FCT"/>
</dbReference>
<dbReference type="NCBIfam" id="TIGR02393">
    <property type="entry name" value="RpoD_Cterm"/>
    <property type="match status" value="1"/>
</dbReference>
<evidence type="ECO:0000256" key="6">
    <source>
        <dbReference type="HAMAP-Rule" id="MF_00963"/>
    </source>
</evidence>
<dbReference type="PANTHER" id="PTHR30603:SF60">
    <property type="entry name" value="RNA POLYMERASE SIGMA FACTOR RPOD"/>
    <property type="match status" value="1"/>
</dbReference>
<evidence type="ECO:0000259" key="7">
    <source>
        <dbReference type="PROSITE" id="PS00715"/>
    </source>
</evidence>
<dbReference type="GO" id="GO:0006352">
    <property type="term" value="P:DNA-templated transcription initiation"/>
    <property type="evidence" value="ECO:0007669"/>
    <property type="project" value="UniProtKB-UniRule"/>
</dbReference>
<feature type="DNA-binding region" description="H-T-H motif" evidence="6">
    <location>
        <begin position="356"/>
        <end position="375"/>
    </location>
</feature>
<comment type="similarity">
    <text evidence="6">Belongs to the sigma-70 factor family. RpoD/SigA subfamily.</text>
</comment>
<feature type="domain" description="RNA polymerase sigma-70" evidence="7">
    <location>
        <begin position="186"/>
        <end position="199"/>
    </location>
</feature>
<feature type="region of interest" description="Sigma-70 factor domain-3" evidence="6">
    <location>
        <begin position="241"/>
        <end position="317"/>
    </location>
</feature>
<proteinExistence type="inferred from homology"/>
<dbReference type="InterPro" id="IPR000943">
    <property type="entry name" value="RNA_pol_sigma70"/>
</dbReference>
<comment type="subcellular location">
    <subcellularLocation>
        <location evidence="6">Cytoplasm</location>
    </subcellularLocation>
</comment>
<keyword evidence="4 6" id="KW-0238">DNA-binding</keyword>
<dbReference type="GO" id="GO:0003677">
    <property type="term" value="F:DNA binding"/>
    <property type="evidence" value="ECO:0007669"/>
    <property type="project" value="UniProtKB-UniRule"/>
</dbReference>
<dbReference type="SUPFAM" id="SSF88659">
    <property type="entry name" value="Sigma3 and sigma4 domains of RNA polymerase sigma factors"/>
    <property type="match status" value="2"/>
</dbReference>
<dbReference type="RefSeq" id="WP_097650373.1">
    <property type="nucleotide sequence ID" value="NZ_LYXE01000009.1"/>
</dbReference>
<keyword evidence="5 6" id="KW-0804">Transcription</keyword>
<dbReference type="Pfam" id="PF00140">
    <property type="entry name" value="Sigma70_r1_2"/>
    <property type="match status" value="1"/>
</dbReference>
<dbReference type="InterPro" id="IPR013324">
    <property type="entry name" value="RNA_pol_sigma_r3/r4-like"/>
</dbReference>
<evidence type="ECO:0000256" key="5">
    <source>
        <dbReference type="ARBA" id="ARBA00023163"/>
    </source>
</evidence>
<comment type="function">
    <text evidence="6">Sigma factors are initiation factors that promote the attachment of RNA polymerase to specific initiation sites and are then released. This sigma factor is the primary sigma factor during exponential growth.</text>
</comment>
<dbReference type="GO" id="GO:0005737">
    <property type="term" value="C:cytoplasm"/>
    <property type="evidence" value="ECO:0007669"/>
    <property type="project" value="UniProtKB-SubCell"/>
</dbReference>
<organism evidence="9 10">
    <name type="scientific">Candidatus Chloroploca asiatica</name>
    <dbReference type="NCBI Taxonomy" id="1506545"/>
    <lineage>
        <taxon>Bacteria</taxon>
        <taxon>Bacillati</taxon>
        <taxon>Chloroflexota</taxon>
        <taxon>Chloroflexia</taxon>
        <taxon>Chloroflexales</taxon>
        <taxon>Chloroflexineae</taxon>
        <taxon>Oscillochloridaceae</taxon>
        <taxon>Candidatus Chloroploca</taxon>
    </lineage>
</organism>
<dbReference type="Gene3D" id="1.10.220.120">
    <property type="entry name" value="Sigma-70 factor, region 1.1"/>
    <property type="match status" value="1"/>
</dbReference>
<dbReference type="Gene3D" id="1.10.601.10">
    <property type="entry name" value="RNA Polymerase Primary Sigma Factor"/>
    <property type="match status" value="2"/>
</dbReference>
<evidence type="ECO:0000256" key="3">
    <source>
        <dbReference type="ARBA" id="ARBA00023082"/>
    </source>
</evidence>
<dbReference type="HAMAP" id="MF_00963">
    <property type="entry name" value="Sigma70_RpoD_SigA"/>
    <property type="match status" value="1"/>
</dbReference>
<evidence type="ECO:0000313" key="9">
    <source>
        <dbReference type="EMBL" id="PDW01227.1"/>
    </source>
</evidence>
<dbReference type="InterPro" id="IPR007624">
    <property type="entry name" value="RNA_pol_sigma70_r3"/>
</dbReference>
<dbReference type="CDD" id="cd06171">
    <property type="entry name" value="Sigma70_r4"/>
    <property type="match status" value="1"/>
</dbReference>
<dbReference type="InterPro" id="IPR028630">
    <property type="entry name" value="Sigma70_RpoD"/>
</dbReference>
<dbReference type="GO" id="GO:0016987">
    <property type="term" value="F:sigma factor activity"/>
    <property type="evidence" value="ECO:0007669"/>
    <property type="project" value="UniProtKB-UniRule"/>
</dbReference>
<gene>
    <name evidence="6" type="primary">sigA</name>
    <name evidence="9" type="ORF">A9Q02_07255</name>
</gene>
<dbReference type="Gene3D" id="1.10.10.10">
    <property type="entry name" value="Winged helix-like DNA-binding domain superfamily/Winged helix DNA-binding domain"/>
    <property type="match status" value="2"/>
</dbReference>
<dbReference type="InterPro" id="IPR036388">
    <property type="entry name" value="WH-like_DNA-bd_sf"/>
</dbReference>
<dbReference type="InterPro" id="IPR009042">
    <property type="entry name" value="RNA_pol_sigma70_r1_2"/>
</dbReference>
<dbReference type="InterPro" id="IPR014284">
    <property type="entry name" value="RNA_pol_sigma-70_dom"/>
</dbReference>
<keyword evidence="3 6" id="KW-0731">Sigma factor</keyword>
<dbReference type="InterPro" id="IPR007630">
    <property type="entry name" value="RNA_pol_sigma70_r4"/>
</dbReference>
<dbReference type="EMBL" id="LYXE01000009">
    <property type="protein sequence ID" value="PDW01227.1"/>
    <property type="molecule type" value="Genomic_DNA"/>
</dbReference>
<feature type="domain" description="RNA polymerase sigma-70" evidence="8">
    <location>
        <begin position="355"/>
        <end position="381"/>
    </location>
</feature>
<comment type="caution">
    <text evidence="9">The sequence shown here is derived from an EMBL/GenBank/DDBJ whole genome shotgun (WGS) entry which is preliminary data.</text>
</comment>
<dbReference type="PANTHER" id="PTHR30603">
    <property type="entry name" value="RNA POLYMERASE SIGMA FACTOR RPO"/>
    <property type="match status" value="1"/>
</dbReference>
<keyword evidence="2 6" id="KW-0805">Transcription regulation</keyword>
<comment type="subunit">
    <text evidence="6">Interacts transiently with the RNA polymerase catalytic core.</text>
</comment>
<dbReference type="Pfam" id="PF03979">
    <property type="entry name" value="Sigma70_r1_1"/>
    <property type="match status" value="1"/>
</dbReference>
<dbReference type="Pfam" id="PF04545">
    <property type="entry name" value="Sigma70_r4"/>
    <property type="match status" value="1"/>
</dbReference>
<evidence type="ECO:0000256" key="4">
    <source>
        <dbReference type="ARBA" id="ARBA00023125"/>
    </source>
</evidence>
<feature type="region of interest" description="Sigma-70 factor domain-2" evidence="6">
    <location>
        <begin position="162"/>
        <end position="232"/>
    </location>
</feature>
<dbReference type="PROSITE" id="PS00716">
    <property type="entry name" value="SIGMA70_2"/>
    <property type="match status" value="1"/>
</dbReference>
<evidence type="ECO:0000313" key="10">
    <source>
        <dbReference type="Proteomes" id="UP000220922"/>
    </source>
</evidence>
<dbReference type="InterPro" id="IPR012760">
    <property type="entry name" value="RNA_pol_sigma_RpoD_C"/>
</dbReference>
<keyword evidence="1 6" id="KW-0963">Cytoplasm</keyword>
<name>A0A2H3LEN4_9CHLR</name>
<dbReference type="InterPro" id="IPR013325">
    <property type="entry name" value="RNA_pol_sigma_r2"/>
</dbReference>
<feature type="short sequence motif" description="Interaction with polymerase core subunit RpoC" evidence="6">
    <location>
        <begin position="186"/>
        <end position="189"/>
    </location>
</feature>
<dbReference type="Pfam" id="PF04542">
    <property type="entry name" value="Sigma70_r2"/>
    <property type="match status" value="1"/>
</dbReference>
<dbReference type="InterPro" id="IPR050239">
    <property type="entry name" value="Sigma-70_RNA_pol_init_factors"/>
</dbReference>
<dbReference type="InterPro" id="IPR042189">
    <property type="entry name" value="RNA_pol_sigma_70_r1_1_sf"/>
</dbReference>
<feature type="region of interest" description="Sigma-70 factor domain-4" evidence="6">
    <location>
        <begin position="330"/>
        <end position="383"/>
    </location>
</feature>
<dbReference type="Pfam" id="PF04539">
    <property type="entry name" value="Sigma70_r3"/>
    <property type="match status" value="1"/>
</dbReference>
<dbReference type="Proteomes" id="UP000220922">
    <property type="component" value="Unassembled WGS sequence"/>
</dbReference>
<dbReference type="FunFam" id="1.10.601.10:FF:000001">
    <property type="entry name" value="RNA polymerase sigma factor SigA"/>
    <property type="match status" value="1"/>
</dbReference>
<keyword evidence="10" id="KW-1185">Reference proteome</keyword>
<protein>
    <recommendedName>
        <fullName evidence="6">RNA polymerase sigma factor SigA</fullName>
    </recommendedName>
</protein>
<evidence type="ECO:0000256" key="1">
    <source>
        <dbReference type="ARBA" id="ARBA00022490"/>
    </source>
</evidence>
<dbReference type="NCBIfam" id="TIGR02937">
    <property type="entry name" value="sigma70-ECF"/>
    <property type="match status" value="1"/>
</dbReference>
<dbReference type="PROSITE" id="PS00715">
    <property type="entry name" value="SIGMA70_1"/>
    <property type="match status" value="1"/>
</dbReference>
<dbReference type="InterPro" id="IPR007127">
    <property type="entry name" value="RNA_pol_sigma_70_r1_1"/>
</dbReference>
<dbReference type="SUPFAM" id="SSF88946">
    <property type="entry name" value="Sigma2 domain of RNA polymerase sigma factors"/>
    <property type="match status" value="1"/>
</dbReference>
<sequence length="397" mass="43989">MTQPQPEAARPLPPLNPTDIQALIVQGKQRGFVTLDELLQVVPASEDAAEAMEVAQATLAEAGVPVYDTADDQTAEEEPNGAVAIDLDEGLSDALLGDSVRLYLREIGQVPLLTAEQEKKLAQEIEKGQIAERKLKDAITGSPEAVQLERERAAGNEARQKMAAANLRLVVSIAKRYRDRGLPLLDLIQEGSLGLLRAIEKFDHNKGYKFSTYATWWIKQALSRALADQSRLVRLPVHLGETLNRIQAARRQLTQSLGREPTDAELANFLNMSEDKLRELRRTAQDPVSLATPVGEEADSTLADFIPDPHALDADDAAASGMLRQQIATALDQLTERERRVLELRYGLSDGQPRTLEEVGKAFGVTRERVRQIEVKALRKLRHPRLGKLLKDYLDQI</sequence>
<dbReference type="InterPro" id="IPR007627">
    <property type="entry name" value="RNA_pol_sigma70_r2"/>
</dbReference>
<reference evidence="9 10" key="1">
    <citation type="submission" date="2016-05" db="EMBL/GenBank/DDBJ databases">
        <authorList>
            <person name="Lavstsen T."/>
            <person name="Jespersen J.S."/>
        </authorList>
    </citation>
    <scope>NUCLEOTIDE SEQUENCE [LARGE SCALE GENOMIC DNA]</scope>
    <source>
        <strain evidence="9 10">B7-9</strain>
    </source>
</reference>
<evidence type="ECO:0000259" key="8">
    <source>
        <dbReference type="PROSITE" id="PS00716"/>
    </source>
</evidence>
<accession>A0A2H3LEN4</accession>
<evidence type="ECO:0000256" key="2">
    <source>
        <dbReference type="ARBA" id="ARBA00023015"/>
    </source>
</evidence>
<dbReference type="OrthoDB" id="9809557at2"/>